<dbReference type="AlphaFoldDB" id="A0A8T2FHR8"/>
<dbReference type="OrthoDB" id="10262892at2759"/>
<evidence type="ECO:0000256" key="8">
    <source>
        <dbReference type="ARBA" id="ARBA00023136"/>
    </source>
</evidence>
<comment type="caution">
    <text evidence="9">The sequence shown here is derived from an EMBL/GenBank/DDBJ whole genome shotgun (WGS) entry which is preliminary data.</text>
</comment>
<evidence type="ECO:0000313" key="9">
    <source>
        <dbReference type="EMBL" id="KAG7634976.1"/>
    </source>
</evidence>
<keyword evidence="10" id="KW-1185">Reference proteome</keyword>
<dbReference type="GO" id="GO:0031348">
    <property type="term" value="P:negative regulation of defense response"/>
    <property type="evidence" value="ECO:0007669"/>
    <property type="project" value="UniProtKB-ARBA"/>
</dbReference>
<keyword evidence="5" id="KW-0653">Protein transport</keyword>
<organism evidence="9 10">
    <name type="scientific">Arabidopsis suecica</name>
    <name type="common">Swedish thale-cress</name>
    <name type="synonym">Cardaminopsis suecica</name>
    <dbReference type="NCBI Taxonomy" id="45249"/>
    <lineage>
        <taxon>Eukaryota</taxon>
        <taxon>Viridiplantae</taxon>
        <taxon>Streptophyta</taxon>
        <taxon>Embryophyta</taxon>
        <taxon>Tracheophyta</taxon>
        <taxon>Spermatophyta</taxon>
        <taxon>Magnoliopsida</taxon>
        <taxon>eudicotyledons</taxon>
        <taxon>Gunneridae</taxon>
        <taxon>Pentapetalae</taxon>
        <taxon>rosids</taxon>
        <taxon>malvids</taxon>
        <taxon>Brassicales</taxon>
        <taxon>Brassicaceae</taxon>
        <taxon>Camelineae</taxon>
        <taxon>Arabidopsis</taxon>
    </lineage>
</organism>
<evidence type="ECO:0000256" key="5">
    <source>
        <dbReference type="ARBA" id="ARBA00022927"/>
    </source>
</evidence>
<keyword evidence="4" id="KW-0999">Mitochondrion inner membrane</keyword>
<evidence type="ECO:0000256" key="7">
    <source>
        <dbReference type="ARBA" id="ARBA00023128"/>
    </source>
</evidence>
<protein>
    <submittedName>
        <fullName evidence="9">Uncharacterized protein</fullName>
    </submittedName>
</protein>
<proteinExistence type="inferred from homology"/>
<dbReference type="FunFam" id="1.10.287.110:FF:000006">
    <property type="entry name" value="Import inner membrane translocase subunit TIM16"/>
    <property type="match status" value="1"/>
</dbReference>
<comment type="similarity">
    <text evidence="2">Belongs to the TIM16/PAM16 family.</text>
</comment>
<dbReference type="PANTHER" id="PTHR12388">
    <property type="entry name" value="MITOCHONDRIA ASSOCIATED GRANULOCYTE MACROPHAGE CSF SIGNALING MOLECULE"/>
    <property type="match status" value="1"/>
</dbReference>
<comment type="subcellular location">
    <subcellularLocation>
        <location evidence="1">Mitochondrion inner membrane</location>
        <topology evidence="1">Peripheral membrane protein</topology>
    </subcellularLocation>
</comment>
<evidence type="ECO:0000256" key="6">
    <source>
        <dbReference type="ARBA" id="ARBA00023010"/>
    </source>
</evidence>
<gene>
    <name evidence="9" type="ORF">ISN44_As03g051140</name>
</gene>
<name>A0A8T2FHR8_ARASU</name>
<dbReference type="InterPro" id="IPR005341">
    <property type="entry name" value="Tim16"/>
</dbReference>
<dbReference type="Proteomes" id="UP000694251">
    <property type="component" value="Chromosome 3"/>
</dbReference>
<evidence type="ECO:0000256" key="4">
    <source>
        <dbReference type="ARBA" id="ARBA00022792"/>
    </source>
</evidence>
<evidence type="ECO:0000256" key="1">
    <source>
        <dbReference type="ARBA" id="ARBA00004637"/>
    </source>
</evidence>
<evidence type="ECO:0000256" key="3">
    <source>
        <dbReference type="ARBA" id="ARBA00022448"/>
    </source>
</evidence>
<evidence type="ECO:0000256" key="2">
    <source>
        <dbReference type="ARBA" id="ARBA00008817"/>
    </source>
</evidence>
<keyword evidence="6" id="KW-0811">Translocation</keyword>
<dbReference type="Pfam" id="PF03656">
    <property type="entry name" value="Pam16"/>
    <property type="match status" value="1"/>
</dbReference>
<accession>A0A8T2FHR8</accession>
<keyword evidence="8" id="KW-0472">Membrane</keyword>
<evidence type="ECO:0000313" key="10">
    <source>
        <dbReference type="Proteomes" id="UP000694251"/>
    </source>
</evidence>
<sequence length="128" mass="14392">MNPMIRQLHFMVIVDSGSSCLCVFTTVRTVDMFLNHIAALFYSIPKTKGGQEAMQNGVRQAGKAITEQEARQILGVTEKTSWEEILQKYDKLFENNAKAGSFYLQSKVHRAKECLEVVYRSQGNGTPS</sequence>
<reference evidence="9 10" key="1">
    <citation type="submission" date="2020-12" db="EMBL/GenBank/DDBJ databases">
        <title>Concerted genomic and epigenomic changes stabilize Arabidopsis allopolyploids.</title>
        <authorList>
            <person name="Chen Z."/>
        </authorList>
    </citation>
    <scope>NUCLEOTIDE SEQUENCE [LARGE SCALE GENOMIC DNA]</scope>
    <source>
        <strain evidence="9">As9502</strain>
        <tissue evidence="9">Leaf</tissue>
    </source>
</reference>
<dbReference type="GO" id="GO:0030150">
    <property type="term" value="P:protein import into mitochondrial matrix"/>
    <property type="evidence" value="ECO:0007669"/>
    <property type="project" value="InterPro"/>
</dbReference>
<dbReference type="GO" id="GO:0005744">
    <property type="term" value="C:TIM23 mitochondrial import inner membrane translocase complex"/>
    <property type="evidence" value="ECO:0007669"/>
    <property type="project" value="InterPro"/>
</dbReference>
<dbReference type="EMBL" id="JAEFBJ010000003">
    <property type="protein sequence ID" value="KAG7634976.1"/>
    <property type="molecule type" value="Genomic_DNA"/>
</dbReference>
<keyword evidence="3" id="KW-0813">Transport</keyword>
<dbReference type="PANTHER" id="PTHR12388:SF0">
    <property type="entry name" value="MITOCHONDRIAL IMPORT INNER MEMBRANE TRANSLOCASE SUBUNIT TIM16"/>
    <property type="match status" value="1"/>
</dbReference>
<keyword evidence="7" id="KW-0496">Mitochondrion</keyword>